<evidence type="ECO:0000256" key="1">
    <source>
        <dbReference type="SAM" id="Phobius"/>
    </source>
</evidence>
<protein>
    <submittedName>
        <fullName evidence="2">TIGR02281 family clan AA aspartic protease</fullName>
    </submittedName>
</protein>
<organism evidence="2 3">
    <name type="scientific">Sphingomonas hylomeconis</name>
    <dbReference type="NCBI Taxonomy" id="1395958"/>
    <lineage>
        <taxon>Bacteria</taxon>
        <taxon>Pseudomonadati</taxon>
        <taxon>Pseudomonadota</taxon>
        <taxon>Alphaproteobacteria</taxon>
        <taxon>Sphingomonadales</taxon>
        <taxon>Sphingomonadaceae</taxon>
        <taxon>Sphingomonas</taxon>
    </lineage>
</organism>
<feature type="transmembrane region" description="Helical" evidence="1">
    <location>
        <begin position="6"/>
        <end position="23"/>
    </location>
</feature>
<dbReference type="InterPro" id="IPR021109">
    <property type="entry name" value="Peptidase_aspartic_dom_sf"/>
</dbReference>
<dbReference type="CDD" id="cd05483">
    <property type="entry name" value="retropepsin_like_bacteria"/>
    <property type="match status" value="1"/>
</dbReference>
<dbReference type="InterPro" id="IPR034122">
    <property type="entry name" value="Retropepsin-like_bacterial"/>
</dbReference>
<dbReference type="GO" id="GO:0006508">
    <property type="term" value="P:proteolysis"/>
    <property type="evidence" value="ECO:0007669"/>
    <property type="project" value="UniProtKB-KW"/>
</dbReference>
<feature type="transmembrane region" description="Helical" evidence="1">
    <location>
        <begin position="35"/>
        <end position="52"/>
    </location>
</feature>
<keyword evidence="2" id="KW-0378">Hydrolase</keyword>
<dbReference type="GO" id="GO:0008233">
    <property type="term" value="F:peptidase activity"/>
    <property type="evidence" value="ECO:0007669"/>
    <property type="project" value="UniProtKB-KW"/>
</dbReference>
<reference evidence="3" key="1">
    <citation type="journal article" date="2019" name="Int. J. Syst. Evol. Microbiol.">
        <title>The Global Catalogue of Microorganisms (GCM) 10K type strain sequencing project: providing services to taxonomists for standard genome sequencing and annotation.</title>
        <authorList>
            <consortium name="The Broad Institute Genomics Platform"/>
            <consortium name="The Broad Institute Genome Sequencing Center for Infectious Disease"/>
            <person name="Wu L."/>
            <person name="Ma J."/>
        </authorList>
    </citation>
    <scope>NUCLEOTIDE SEQUENCE [LARGE SCALE GENOMIC DNA]</scope>
    <source>
        <strain evidence="3">KCTC 42739</strain>
    </source>
</reference>
<dbReference type="Proteomes" id="UP001595713">
    <property type="component" value="Unassembled WGS sequence"/>
</dbReference>
<accession>A0ABV7SYM2</accession>
<sequence>MSDGPGFAYLLLMLILPLSALAARRLPLGSMAKMALGWVAIFAVLILAVGNWERVAPAFRALGDTLGISDQSVSGDTVRIRKGEDGHFWANVVVNGVERRMLIDSGATTTAISTDTATAAGIDLDEDAFNTLIDTANGTISARRATGKTIDIGGIHARDIGVVVSPAFGDTNVIGMNFLSRLKSWRVEGNVLVLQPKGGLVSDSDALSPNSI</sequence>
<evidence type="ECO:0000313" key="2">
    <source>
        <dbReference type="EMBL" id="MFC3580707.1"/>
    </source>
</evidence>
<dbReference type="RefSeq" id="WP_261294083.1">
    <property type="nucleotide sequence ID" value="NZ_JANQBK010000005.1"/>
</dbReference>
<dbReference type="NCBIfam" id="TIGR02281">
    <property type="entry name" value="clan_AA_DTGA"/>
    <property type="match status" value="1"/>
</dbReference>
<keyword evidence="2" id="KW-0645">Protease</keyword>
<dbReference type="Gene3D" id="2.40.70.10">
    <property type="entry name" value="Acid Proteases"/>
    <property type="match status" value="1"/>
</dbReference>
<evidence type="ECO:0000313" key="3">
    <source>
        <dbReference type="Proteomes" id="UP001595713"/>
    </source>
</evidence>
<gene>
    <name evidence="2" type="ORF">ACFONA_11080</name>
</gene>
<keyword evidence="1" id="KW-0472">Membrane</keyword>
<keyword evidence="1" id="KW-0812">Transmembrane</keyword>
<dbReference type="EMBL" id="JBHRXP010000007">
    <property type="protein sequence ID" value="MFC3580707.1"/>
    <property type="molecule type" value="Genomic_DNA"/>
</dbReference>
<comment type="caution">
    <text evidence="2">The sequence shown here is derived from an EMBL/GenBank/DDBJ whole genome shotgun (WGS) entry which is preliminary data.</text>
</comment>
<proteinExistence type="predicted"/>
<dbReference type="InterPro" id="IPR011969">
    <property type="entry name" value="Clan_AA_Asp_peptidase_C"/>
</dbReference>
<name>A0ABV7SYM2_9SPHN</name>
<keyword evidence="3" id="KW-1185">Reference proteome</keyword>
<dbReference type="SUPFAM" id="SSF50630">
    <property type="entry name" value="Acid proteases"/>
    <property type="match status" value="1"/>
</dbReference>
<keyword evidence="1" id="KW-1133">Transmembrane helix</keyword>
<dbReference type="Pfam" id="PF13975">
    <property type="entry name" value="gag-asp_proteas"/>
    <property type="match status" value="1"/>
</dbReference>